<dbReference type="EMBL" id="VSWD01000005">
    <property type="protein sequence ID" value="KAK3103499.1"/>
    <property type="molecule type" value="Genomic_DNA"/>
</dbReference>
<comment type="caution">
    <text evidence="2">The sequence shown here is derived from an EMBL/GenBank/DDBJ whole genome shotgun (WGS) entry which is preliminary data.</text>
</comment>
<dbReference type="Proteomes" id="UP001186944">
    <property type="component" value="Unassembled WGS sequence"/>
</dbReference>
<dbReference type="AlphaFoldDB" id="A0AA89C735"/>
<evidence type="ECO:0000313" key="3">
    <source>
        <dbReference type="Proteomes" id="UP001186944"/>
    </source>
</evidence>
<feature type="signal peptide" evidence="1">
    <location>
        <begin position="1"/>
        <end position="21"/>
    </location>
</feature>
<proteinExistence type="predicted"/>
<feature type="chain" id="PRO_5041704619" evidence="1">
    <location>
        <begin position="22"/>
        <end position="197"/>
    </location>
</feature>
<keyword evidence="1" id="KW-0732">Signal</keyword>
<sequence>MRRFTVTILIVATLLAINVCGSSVRQPSHRRGNSGRSLGRDSRLGEILNGMRQILDFAREFTKPLIRSTSACPKLNCANHIAAHCRRSVYYNIKGKRCAGCDVDICKVQQRRRKNTRIVPVRRSEMPIFIPRIKADDGLMQFENRWAQPREIDLMSTNSFDPIQNSLMGGGFALDDARRDADFPRGWENSWITSPLM</sequence>
<gene>
    <name evidence="2" type="ORF">FSP39_019657</name>
</gene>
<name>A0AA89C735_PINIB</name>
<accession>A0AA89C735</accession>
<reference evidence="2" key="1">
    <citation type="submission" date="2019-08" db="EMBL/GenBank/DDBJ databases">
        <title>The improved chromosome-level genome for the pearl oyster Pinctada fucata martensii using PacBio sequencing and Hi-C.</title>
        <authorList>
            <person name="Zheng Z."/>
        </authorList>
    </citation>
    <scope>NUCLEOTIDE SEQUENCE</scope>
    <source>
        <strain evidence="2">ZZ-2019</strain>
        <tissue evidence="2">Adductor muscle</tissue>
    </source>
</reference>
<protein>
    <submittedName>
        <fullName evidence="2">Uncharacterized protein</fullName>
    </submittedName>
</protein>
<keyword evidence="3" id="KW-1185">Reference proteome</keyword>
<evidence type="ECO:0000256" key="1">
    <source>
        <dbReference type="SAM" id="SignalP"/>
    </source>
</evidence>
<evidence type="ECO:0000313" key="2">
    <source>
        <dbReference type="EMBL" id="KAK3103499.1"/>
    </source>
</evidence>
<organism evidence="2 3">
    <name type="scientific">Pinctada imbricata</name>
    <name type="common">Atlantic pearl-oyster</name>
    <name type="synonym">Pinctada martensii</name>
    <dbReference type="NCBI Taxonomy" id="66713"/>
    <lineage>
        <taxon>Eukaryota</taxon>
        <taxon>Metazoa</taxon>
        <taxon>Spiralia</taxon>
        <taxon>Lophotrochozoa</taxon>
        <taxon>Mollusca</taxon>
        <taxon>Bivalvia</taxon>
        <taxon>Autobranchia</taxon>
        <taxon>Pteriomorphia</taxon>
        <taxon>Pterioida</taxon>
        <taxon>Pterioidea</taxon>
        <taxon>Pteriidae</taxon>
        <taxon>Pinctada</taxon>
    </lineage>
</organism>